<comment type="subunit">
    <text evidence="5">Homodimer.</text>
</comment>
<dbReference type="InterPro" id="IPR013785">
    <property type="entry name" value="Aldolase_TIM"/>
</dbReference>
<dbReference type="HOGENOM" id="CLU_064444_0_0_9"/>
<keyword evidence="3 5" id="KW-0456">Lyase</keyword>
<dbReference type="CDD" id="cd00502">
    <property type="entry name" value="DHQase_I"/>
    <property type="match status" value="1"/>
</dbReference>
<dbReference type="eggNOG" id="COG0710">
    <property type="taxonomic scope" value="Bacteria"/>
</dbReference>
<evidence type="ECO:0000256" key="5">
    <source>
        <dbReference type="HAMAP-Rule" id="MF_00214"/>
    </source>
</evidence>
<dbReference type="PATRIC" id="fig|476272.21.peg.1161"/>
<keyword evidence="5" id="KW-0028">Amino-acid biosynthesis</keyword>
<dbReference type="GO" id="GO:0009423">
    <property type="term" value="P:chorismate biosynthetic process"/>
    <property type="evidence" value="ECO:0007669"/>
    <property type="project" value="UniProtKB-UniRule"/>
</dbReference>
<dbReference type="InterPro" id="IPR001381">
    <property type="entry name" value="DHquinase_I"/>
</dbReference>
<dbReference type="UniPathway" id="UPA00053">
    <property type="reaction ID" value="UER00086"/>
</dbReference>
<dbReference type="EC" id="4.2.1.10" evidence="5"/>
<reference evidence="6 7" key="2">
    <citation type="submission" date="2009-02" db="EMBL/GenBank/DDBJ databases">
        <title>Draft genome sequence of Blautia hydrogenotrophica DSM 10507 (Ruminococcus hydrogenotrophicus DSM 10507).</title>
        <authorList>
            <person name="Sudarsanam P."/>
            <person name="Ley R."/>
            <person name="Guruge J."/>
            <person name="Turnbaugh P.J."/>
            <person name="Mahowald M."/>
            <person name="Liep D."/>
            <person name="Gordon J."/>
        </authorList>
    </citation>
    <scope>NUCLEOTIDE SEQUENCE [LARGE SCALE GENOMIC DNA]</scope>
    <source>
        <strain evidence="7">DSM 10507 / JCM 14656 / S5a33</strain>
    </source>
</reference>
<proteinExistence type="inferred from homology"/>
<comment type="function">
    <text evidence="5">Involved in the third step of the chorismate pathway, which leads to the biosynthesis of aromatic amino acids. Catalyzes the cis-dehydration of 3-dehydroquinate (DHQ) and introduces the first double bond of the aromatic ring to yield 3-dehydroshikimate.</text>
</comment>
<feature type="binding site" evidence="5">
    <location>
        <position position="241"/>
    </location>
    <ligand>
        <name>3-dehydroquinate</name>
        <dbReference type="ChEBI" id="CHEBI:32364"/>
    </ligand>
</feature>
<comment type="pathway">
    <text evidence="5">Metabolic intermediate biosynthesis; chorismate biosynthesis; chorismate from D-erythrose 4-phosphate and phosphoenolpyruvate: step 3/7.</text>
</comment>
<accession>C0CQ74</accession>
<dbReference type="GO" id="GO:0008652">
    <property type="term" value="P:amino acid biosynthetic process"/>
    <property type="evidence" value="ECO:0007669"/>
    <property type="project" value="UniProtKB-KW"/>
</dbReference>
<dbReference type="RefSeq" id="WP_005950860.1">
    <property type="nucleotide sequence ID" value="NZ_CP136423.1"/>
</dbReference>
<keyword evidence="7" id="KW-1185">Reference proteome</keyword>
<feature type="active site" description="Proton donor/acceptor" evidence="5">
    <location>
        <position position="148"/>
    </location>
</feature>
<comment type="catalytic activity">
    <reaction evidence="1 5">
        <text>3-dehydroquinate = 3-dehydroshikimate + H2O</text>
        <dbReference type="Rhea" id="RHEA:21096"/>
        <dbReference type="ChEBI" id="CHEBI:15377"/>
        <dbReference type="ChEBI" id="CHEBI:16630"/>
        <dbReference type="ChEBI" id="CHEBI:32364"/>
        <dbReference type="EC" id="4.2.1.10"/>
    </reaction>
</comment>
<feature type="binding site" evidence="5">
    <location>
        <position position="237"/>
    </location>
    <ligand>
        <name>3-dehydroquinate</name>
        <dbReference type="ChEBI" id="CHEBI:32364"/>
    </ligand>
</feature>
<dbReference type="Gene3D" id="3.20.20.70">
    <property type="entry name" value="Aldolase class I"/>
    <property type="match status" value="1"/>
</dbReference>
<organism evidence="6 7">
    <name type="scientific">Blautia hydrogenotrophica (strain DSM 10507 / JCM 14656 / S5a33)</name>
    <name type="common">Ruminococcus hydrogenotrophicus</name>
    <dbReference type="NCBI Taxonomy" id="476272"/>
    <lineage>
        <taxon>Bacteria</taxon>
        <taxon>Bacillati</taxon>
        <taxon>Bacillota</taxon>
        <taxon>Clostridia</taxon>
        <taxon>Lachnospirales</taxon>
        <taxon>Lachnospiraceae</taxon>
        <taxon>Blautia</taxon>
    </lineage>
</organism>
<dbReference type="PANTHER" id="PTHR43699">
    <property type="entry name" value="3-DEHYDROQUINATE DEHYDRATASE"/>
    <property type="match status" value="1"/>
</dbReference>
<evidence type="ECO:0000256" key="1">
    <source>
        <dbReference type="ARBA" id="ARBA00001864"/>
    </source>
</evidence>
<dbReference type="GO" id="GO:0003855">
    <property type="term" value="F:3-dehydroquinate dehydratase activity"/>
    <property type="evidence" value="ECO:0007669"/>
    <property type="project" value="UniProtKB-UniRule"/>
</dbReference>
<evidence type="ECO:0000256" key="2">
    <source>
        <dbReference type="ARBA" id="ARBA00023141"/>
    </source>
</evidence>
<dbReference type="GO" id="GO:0009073">
    <property type="term" value="P:aromatic amino acid family biosynthetic process"/>
    <property type="evidence" value="ECO:0007669"/>
    <property type="project" value="UniProtKB-KW"/>
</dbReference>
<dbReference type="GeneID" id="86822440"/>
<comment type="similarity">
    <text evidence="5">Belongs to the type-I 3-dehydroquinase family.</text>
</comment>
<dbReference type="PROSITE" id="PS01028">
    <property type="entry name" value="DEHYDROQUINASE_I"/>
    <property type="match status" value="1"/>
</dbReference>
<feature type="binding site" evidence="5">
    <location>
        <position position="87"/>
    </location>
    <ligand>
        <name>3-dehydroquinate</name>
        <dbReference type="ChEBI" id="CHEBI:32364"/>
    </ligand>
</feature>
<dbReference type="PANTHER" id="PTHR43699:SF1">
    <property type="entry name" value="3-DEHYDROQUINATE DEHYDRATASE"/>
    <property type="match status" value="1"/>
</dbReference>
<dbReference type="Pfam" id="PF01487">
    <property type="entry name" value="DHquinase_I"/>
    <property type="match status" value="1"/>
</dbReference>
<dbReference type="Proteomes" id="UP000003100">
    <property type="component" value="Unassembled WGS sequence"/>
</dbReference>
<reference evidence="6 7" key="1">
    <citation type="submission" date="2009-01" db="EMBL/GenBank/DDBJ databases">
        <authorList>
            <person name="Fulton L."/>
            <person name="Clifton S."/>
            <person name="Fulton B."/>
            <person name="Xu J."/>
            <person name="Minx P."/>
            <person name="Pepin K.H."/>
            <person name="Johnson M."/>
            <person name="Bhonagiri V."/>
            <person name="Nash W.E."/>
            <person name="Mardis E.R."/>
            <person name="Wilson R.K."/>
        </authorList>
    </citation>
    <scope>NUCLEOTIDE SEQUENCE [LARGE SCALE GENOMIC DNA]</scope>
    <source>
        <strain evidence="7">DSM 10507 / JCM 14656 / S5a33</strain>
    </source>
</reference>
<dbReference type="EMBL" id="ACBZ01000165">
    <property type="protein sequence ID" value="EEG48041.1"/>
    <property type="molecule type" value="Genomic_DNA"/>
</dbReference>
<dbReference type="InterPro" id="IPR050146">
    <property type="entry name" value="Type-I_3-dehydroquinase"/>
</dbReference>
<feature type="binding site" evidence="5">
    <location>
        <position position="218"/>
    </location>
    <ligand>
        <name>3-dehydroquinate</name>
        <dbReference type="ChEBI" id="CHEBI:32364"/>
    </ligand>
</feature>
<dbReference type="HAMAP" id="MF_00214">
    <property type="entry name" value="AroD"/>
    <property type="match status" value="1"/>
</dbReference>
<evidence type="ECO:0000256" key="4">
    <source>
        <dbReference type="ARBA" id="ARBA00023270"/>
    </source>
</evidence>
<gene>
    <name evidence="5" type="primary">aroD</name>
    <name evidence="6" type="ORF">RUMHYD_03027</name>
</gene>
<sequence>MLQSLTEPLKLRRTVLGEGIPKICVPLTQNNTESLLREVGEVVKRQPDLIEWRADFFEELMEFGEVEKCLSVLRDKLGQIPLIFTIRTSAEGGKRDILTEDYVNILKSVSKLGMADLIDVELFLDEKRMKELINSIHSHDCKVIASNHDFHSTPSKEELVRRMRAMDGANADVLKLAVMPENFDHVCSLLKATREMVQEYTSRPVVTISMSEKGRVSRYSGEVFGSCMTFAAVTGESAPGQEAIEDVRRALKFYHENFA</sequence>
<dbReference type="FunFam" id="3.20.20.70:FF:000047">
    <property type="entry name" value="3-dehydroquinate dehydratase"/>
    <property type="match status" value="1"/>
</dbReference>
<comment type="caution">
    <text evidence="5">Lacks conserved residue(s) required for the propagation of feature annotation.</text>
</comment>
<dbReference type="AlphaFoldDB" id="C0CQ74"/>
<evidence type="ECO:0000256" key="3">
    <source>
        <dbReference type="ARBA" id="ARBA00023239"/>
    </source>
</evidence>
<dbReference type="InterPro" id="IPR018508">
    <property type="entry name" value="3-dehydroquinate_DH_AS"/>
</dbReference>
<dbReference type="GO" id="GO:0046279">
    <property type="term" value="P:3,4-dihydroxybenzoate biosynthetic process"/>
    <property type="evidence" value="ECO:0007669"/>
    <property type="project" value="UniProtKB-ARBA"/>
</dbReference>
<dbReference type="NCBIfam" id="TIGR01093">
    <property type="entry name" value="aroD"/>
    <property type="match status" value="1"/>
</dbReference>
<feature type="binding site" evidence="5">
    <location>
        <begin position="51"/>
        <end position="53"/>
    </location>
    <ligand>
        <name>3-dehydroquinate</name>
        <dbReference type="ChEBI" id="CHEBI:32364"/>
    </ligand>
</feature>
<keyword evidence="4 5" id="KW-0704">Schiff base</keyword>
<protein>
    <recommendedName>
        <fullName evidence="5">3-dehydroquinate dehydratase</fullName>
        <shortName evidence="5">3-dehydroquinase</shortName>
        <ecNumber evidence="5">4.2.1.10</ecNumber>
    </recommendedName>
    <alternativeName>
        <fullName evidence="5">Type I DHQase</fullName>
    </alternativeName>
    <alternativeName>
        <fullName evidence="5">Type I dehydroquinase</fullName>
        <shortName evidence="5">DHQ1</shortName>
    </alternativeName>
</protein>
<feature type="active site" description="Schiff-base intermediate with substrate" evidence="5">
    <location>
        <position position="175"/>
    </location>
</feature>
<keyword evidence="2 5" id="KW-0057">Aromatic amino acid biosynthesis</keyword>
<evidence type="ECO:0000313" key="7">
    <source>
        <dbReference type="Proteomes" id="UP000003100"/>
    </source>
</evidence>
<name>C0CQ74_BLAHS</name>
<evidence type="ECO:0000313" key="6">
    <source>
        <dbReference type="EMBL" id="EEG48041.1"/>
    </source>
</evidence>
<dbReference type="SUPFAM" id="SSF51569">
    <property type="entry name" value="Aldolase"/>
    <property type="match status" value="1"/>
</dbReference>